<dbReference type="Proteomes" id="UP000050525">
    <property type="component" value="Unassembled WGS sequence"/>
</dbReference>
<organism evidence="1 2">
    <name type="scientific">Alligator mississippiensis</name>
    <name type="common">American alligator</name>
    <dbReference type="NCBI Taxonomy" id="8496"/>
    <lineage>
        <taxon>Eukaryota</taxon>
        <taxon>Metazoa</taxon>
        <taxon>Chordata</taxon>
        <taxon>Craniata</taxon>
        <taxon>Vertebrata</taxon>
        <taxon>Euteleostomi</taxon>
        <taxon>Archelosauria</taxon>
        <taxon>Archosauria</taxon>
        <taxon>Crocodylia</taxon>
        <taxon>Alligatoridae</taxon>
        <taxon>Alligatorinae</taxon>
        <taxon>Alligator</taxon>
    </lineage>
</organism>
<protein>
    <submittedName>
        <fullName evidence="1">Uncharacterized protein</fullName>
    </submittedName>
</protein>
<name>A0A151MA18_ALLMI</name>
<gene>
    <name evidence="1" type="ORF">Y1Q_0001578</name>
</gene>
<evidence type="ECO:0000313" key="2">
    <source>
        <dbReference type="Proteomes" id="UP000050525"/>
    </source>
</evidence>
<dbReference type="EMBL" id="AKHW03006295">
    <property type="protein sequence ID" value="KYO21339.1"/>
    <property type="molecule type" value="Genomic_DNA"/>
</dbReference>
<comment type="caution">
    <text evidence="1">The sequence shown here is derived from an EMBL/GenBank/DDBJ whole genome shotgun (WGS) entry which is preliminary data.</text>
</comment>
<keyword evidence="2" id="KW-1185">Reference proteome</keyword>
<evidence type="ECO:0000313" key="1">
    <source>
        <dbReference type="EMBL" id="KYO21339.1"/>
    </source>
</evidence>
<dbReference type="AlphaFoldDB" id="A0A151MA18"/>
<accession>A0A151MA18</accession>
<sequence length="68" mass="7315">MEAPEPLALEAGLAASCTLLLSPDELLWQQKSFVPQVTRGPDRILPIPALIHAASELQPLLGWRAAAM</sequence>
<reference evidence="1 2" key="1">
    <citation type="journal article" date="2012" name="Genome Biol.">
        <title>Sequencing three crocodilian genomes to illuminate the evolution of archosaurs and amniotes.</title>
        <authorList>
            <person name="St John J.A."/>
            <person name="Braun E.L."/>
            <person name="Isberg S.R."/>
            <person name="Miles L.G."/>
            <person name="Chong A.Y."/>
            <person name="Gongora J."/>
            <person name="Dalzell P."/>
            <person name="Moran C."/>
            <person name="Bed'hom B."/>
            <person name="Abzhanov A."/>
            <person name="Burgess S.C."/>
            <person name="Cooksey A.M."/>
            <person name="Castoe T.A."/>
            <person name="Crawford N.G."/>
            <person name="Densmore L.D."/>
            <person name="Drew J.C."/>
            <person name="Edwards S.V."/>
            <person name="Faircloth B.C."/>
            <person name="Fujita M.K."/>
            <person name="Greenwold M.J."/>
            <person name="Hoffmann F.G."/>
            <person name="Howard J.M."/>
            <person name="Iguchi T."/>
            <person name="Janes D.E."/>
            <person name="Khan S.Y."/>
            <person name="Kohno S."/>
            <person name="de Koning A.J."/>
            <person name="Lance S.L."/>
            <person name="McCarthy F.M."/>
            <person name="McCormack J.E."/>
            <person name="Merchant M.E."/>
            <person name="Peterson D.G."/>
            <person name="Pollock D.D."/>
            <person name="Pourmand N."/>
            <person name="Raney B.J."/>
            <person name="Roessler K.A."/>
            <person name="Sanford J.R."/>
            <person name="Sawyer R.H."/>
            <person name="Schmidt C.J."/>
            <person name="Triplett E.W."/>
            <person name="Tuberville T.D."/>
            <person name="Venegas-Anaya M."/>
            <person name="Howard J.T."/>
            <person name="Jarvis E.D."/>
            <person name="Guillette L.J.Jr."/>
            <person name="Glenn T.C."/>
            <person name="Green R.E."/>
            <person name="Ray D.A."/>
        </authorList>
    </citation>
    <scope>NUCLEOTIDE SEQUENCE [LARGE SCALE GENOMIC DNA]</scope>
    <source>
        <strain evidence="1">KSC_2009_1</strain>
    </source>
</reference>
<proteinExistence type="predicted"/>